<name>A0A841N6G1_9FLAO</name>
<protein>
    <recommendedName>
        <fullName evidence="3">Lipocalin-like domain-containing protein</fullName>
    </recommendedName>
</protein>
<dbReference type="Proteomes" id="UP000589738">
    <property type="component" value="Unassembled WGS sequence"/>
</dbReference>
<keyword evidence="2" id="KW-1185">Reference proteome</keyword>
<proteinExistence type="predicted"/>
<sequence>MKPGIILICSGFLLISCSKDYDPGFFNGEWLSDSLITEQNDHWREFLYFDNGHAARTTVWGKQYLLNKNLSLKGLKLYDRDKELFQIKVIDSNKIVIKGRGYYGSFYKESFQMYDMKTAVSIAEKTETERKKLIGNWKAISSGTISASKYPEDTIYTSLPENRRIGEIPTDEIQSVNFGYNKFSFRCKNGVITFGYTAEKDKIEFSSGDMILSFKYSVRNNRLIIEYTTYRNVLNTITFEKVQ</sequence>
<comment type="caution">
    <text evidence="1">The sequence shown here is derived from an EMBL/GenBank/DDBJ whole genome shotgun (WGS) entry which is preliminary data.</text>
</comment>
<evidence type="ECO:0008006" key="3">
    <source>
        <dbReference type="Google" id="ProtNLM"/>
    </source>
</evidence>
<dbReference type="EMBL" id="JACHLC010000006">
    <property type="protein sequence ID" value="MBB6372464.1"/>
    <property type="molecule type" value="Genomic_DNA"/>
</dbReference>
<dbReference type="RefSeq" id="WP_184166206.1">
    <property type="nucleotide sequence ID" value="NZ_JACHLC010000006.1"/>
</dbReference>
<reference evidence="1 2" key="1">
    <citation type="submission" date="2020-08" db="EMBL/GenBank/DDBJ databases">
        <title>Functional genomics of gut bacteria from endangered species of beetles.</title>
        <authorList>
            <person name="Carlos-Shanley C."/>
        </authorList>
    </citation>
    <scope>NUCLEOTIDE SEQUENCE [LARGE SCALE GENOMIC DNA]</scope>
    <source>
        <strain evidence="1 2">S00136</strain>
    </source>
</reference>
<evidence type="ECO:0000313" key="1">
    <source>
        <dbReference type="EMBL" id="MBB6372464.1"/>
    </source>
</evidence>
<evidence type="ECO:0000313" key="2">
    <source>
        <dbReference type="Proteomes" id="UP000589738"/>
    </source>
</evidence>
<accession>A0A841N6G1</accession>
<dbReference type="PROSITE" id="PS51257">
    <property type="entry name" value="PROKAR_LIPOPROTEIN"/>
    <property type="match status" value="1"/>
</dbReference>
<dbReference type="AlphaFoldDB" id="A0A841N6G1"/>
<gene>
    <name evidence="1" type="ORF">HNP36_003580</name>
</gene>
<organism evidence="1 2">
    <name type="scientific">Chryseobacterium shigense</name>
    <dbReference type="NCBI Taxonomy" id="297244"/>
    <lineage>
        <taxon>Bacteria</taxon>
        <taxon>Pseudomonadati</taxon>
        <taxon>Bacteroidota</taxon>
        <taxon>Flavobacteriia</taxon>
        <taxon>Flavobacteriales</taxon>
        <taxon>Weeksellaceae</taxon>
        <taxon>Chryseobacterium group</taxon>
        <taxon>Chryseobacterium</taxon>
    </lineage>
</organism>